<evidence type="ECO:0000313" key="1">
    <source>
        <dbReference type="EMBL" id="QDX92924.1"/>
    </source>
</evidence>
<accession>A0A502HXQ0</accession>
<dbReference type="InterPro" id="IPR024998">
    <property type="entry name" value="DUF3906"/>
</dbReference>
<sequence>MFLYHVEIVTTEDKSLVAAVIAETEEAAFQTAQALTKRQFHPAPVIKTSTLIEKKYIDKGKGYVFAIS</sequence>
<evidence type="ECO:0000313" key="2">
    <source>
        <dbReference type="Proteomes" id="UP000319432"/>
    </source>
</evidence>
<dbReference type="EMBL" id="CP033464">
    <property type="protein sequence ID" value="QDX92924.1"/>
    <property type="molecule type" value="Genomic_DNA"/>
</dbReference>
<gene>
    <name evidence="1" type="ORF">EEL30_11770</name>
</gene>
<dbReference type="Proteomes" id="UP000319432">
    <property type="component" value="Chromosome"/>
</dbReference>
<organism evidence="1 2">
    <name type="scientific">Brevibacillus laterosporus</name>
    <name type="common">Bacillus laterosporus</name>
    <dbReference type="NCBI Taxonomy" id="1465"/>
    <lineage>
        <taxon>Bacteria</taxon>
        <taxon>Bacillati</taxon>
        <taxon>Bacillota</taxon>
        <taxon>Bacilli</taxon>
        <taxon>Bacillales</taxon>
        <taxon>Paenibacillaceae</taxon>
        <taxon>Brevibacillus</taxon>
    </lineage>
</organism>
<name>A0A502HXQ0_BRELA</name>
<dbReference type="AlphaFoldDB" id="A0A502HXQ0"/>
<dbReference type="Pfam" id="PF13046">
    <property type="entry name" value="DUF3906"/>
    <property type="match status" value="1"/>
</dbReference>
<keyword evidence="2" id="KW-1185">Reference proteome</keyword>
<reference evidence="1 2" key="1">
    <citation type="submission" date="2018-11" db="EMBL/GenBank/DDBJ databases">
        <title>Phylogenetic determinants of toxin gene distribution in genomes of Brevibacillus laterosporus.</title>
        <authorList>
            <person name="Glare T.R."/>
            <person name="Durrant A."/>
            <person name="Berry C."/>
            <person name="Palma L."/>
            <person name="Ormskirk M."/>
            <person name="Cox M.O."/>
        </authorList>
    </citation>
    <scope>NUCLEOTIDE SEQUENCE [LARGE SCALE GENOMIC DNA]</scope>
    <source>
        <strain evidence="1 2">1821L</strain>
    </source>
</reference>
<proteinExistence type="predicted"/>
<dbReference type="OrthoDB" id="2476366at2"/>
<protein>
    <submittedName>
        <fullName evidence="1">DUF3906 family protein</fullName>
    </submittedName>
</protein>